<dbReference type="PANTHER" id="PTHR43133">
    <property type="entry name" value="RNA POLYMERASE ECF-TYPE SIGMA FACTO"/>
    <property type="match status" value="1"/>
</dbReference>
<dbReference type="Pfam" id="PF08281">
    <property type="entry name" value="Sigma70_r4_2"/>
    <property type="match status" value="1"/>
</dbReference>
<dbReference type="InterPro" id="IPR007627">
    <property type="entry name" value="RNA_pol_sigma70_r2"/>
</dbReference>
<comment type="similarity">
    <text evidence="1">Belongs to the sigma-70 factor family. ECF subfamily.</text>
</comment>
<dbReference type="Proteomes" id="UP001596189">
    <property type="component" value="Unassembled WGS sequence"/>
</dbReference>
<dbReference type="InterPro" id="IPR013249">
    <property type="entry name" value="RNA_pol_sigma70_r4_t2"/>
</dbReference>
<evidence type="ECO:0000259" key="8">
    <source>
        <dbReference type="Pfam" id="PF08281"/>
    </source>
</evidence>
<dbReference type="InterPro" id="IPR014325">
    <property type="entry name" value="RNA_pol_sigma-E_actinobac"/>
</dbReference>
<evidence type="ECO:0000313" key="10">
    <source>
        <dbReference type="Proteomes" id="UP001596189"/>
    </source>
</evidence>
<feature type="region of interest" description="Disordered" evidence="6">
    <location>
        <begin position="160"/>
        <end position="188"/>
    </location>
</feature>
<organism evidence="9 10">
    <name type="scientific">Angustibacter luteus</name>
    <dbReference type="NCBI Taxonomy" id="658456"/>
    <lineage>
        <taxon>Bacteria</taxon>
        <taxon>Bacillati</taxon>
        <taxon>Actinomycetota</taxon>
        <taxon>Actinomycetes</taxon>
        <taxon>Kineosporiales</taxon>
        <taxon>Kineosporiaceae</taxon>
    </lineage>
</organism>
<keyword evidence="4" id="KW-0238">DNA-binding</keyword>
<evidence type="ECO:0000256" key="5">
    <source>
        <dbReference type="ARBA" id="ARBA00023163"/>
    </source>
</evidence>
<dbReference type="InterPro" id="IPR014284">
    <property type="entry name" value="RNA_pol_sigma-70_dom"/>
</dbReference>
<proteinExistence type="inferred from homology"/>
<dbReference type="NCBIfam" id="TIGR02983">
    <property type="entry name" value="SigE-fam_strep"/>
    <property type="match status" value="1"/>
</dbReference>
<feature type="domain" description="RNA polymerase sigma-70 region 2" evidence="7">
    <location>
        <begin position="14"/>
        <end position="78"/>
    </location>
</feature>
<dbReference type="Gene3D" id="1.10.10.10">
    <property type="entry name" value="Winged helix-like DNA-binding domain superfamily/Winged helix DNA-binding domain"/>
    <property type="match status" value="1"/>
</dbReference>
<keyword evidence="3" id="KW-0731">Sigma factor</keyword>
<dbReference type="SUPFAM" id="SSF88659">
    <property type="entry name" value="Sigma3 and sigma4 domains of RNA polymerase sigma factors"/>
    <property type="match status" value="1"/>
</dbReference>
<dbReference type="InterPro" id="IPR013324">
    <property type="entry name" value="RNA_pol_sigma_r3/r4-like"/>
</dbReference>
<evidence type="ECO:0000259" key="7">
    <source>
        <dbReference type="Pfam" id="PF04542"/>
    </source>
</evidence>
<evidence type="ECO:0000256" key="1">
    <source>
        <dbReference type="ARBA" id="ARBA00010641"/>
    </source>
</evidence>
<reference evidence="10" key="1">
    <citation type="journal article" date="2019" name="Int. J. Syst. Evol. Microbiol.">
        <title>The Global Catalogue of Microorganisms (GCM) 10K type strain sequencing project: providing services to taxonomists for standard genome sequencing and annotation.</title>
        <authorList>
            <consortium name="The Broad Institute Genomics Platform"/>
            <consortium name="The Broad Institute Genome Sequencing Center for Infectious Disease"/>
            <person name="Wu L."/>
            <person name="Ma J."/>
        </authorList>
    </citation>
    <scope>NUCLEOTIDE SEQUENCE [LARGE SCALE GENOMIC DNA]</scope>
    <source>
        <strain evidence="10">KACC 14249</strain>
    </source>
</reference>
<dbReference type="InterPro" id="IPR013325">
    <property type="entry name" value="RNA_pol_sigma_r2"/>
</dbReference>
<name>A0ABW1JFS3_9ACTN</name>
<evidence type="ECO:0000256" key="4">
    <source>
        <dbReference type="ARBA" id="ARBA00023125"/>
    </source>
</evidence>
<dbReference type="SUPFAM" id="SSF88946">
    <property type="entry name" value="Sigma2 domain of RNA polymerase sigma factors"/>
    <property type="match status" value="1"/>
</dbReference>
<keyword evidence="10" id="KW-1185">Reference proteome</keyword>
<dbReference type="EMBL" id="JBHSRD010000004">
    <property type="protein sequence ID" value="MFC6008044.1"/>
    <property type="molecule type" value="Genomic_DNA"/>
</dbReference>
<gene>
    <name evidence="9" type="ORF">ACFQDO_12985</name>
</gene>
<dbReference type="PANTHER" id="PTHR43133:SF50">
    <property type="entry name" value="ECF RNA POLYMERASE SIGMA FACTOR SIGM"/>
    <property type="match status" value="1"/>
</dbReference>
<protein>
    <submittedName>
        <fullName evidence="9">RNA polymerase sigma factor</fullName>
    </submittedName>
</protein>
<dbReference type="InterPro" id="IPR039425">
    <property type="entry name" value="RNA_pol_sigma-70-like"/>
</dbReference>
<dbReference type="NCBIfam" id="TIGR02937">
    <property type="entry name" value="sigma70-ECF"/>
    <property type="match status" value="1"/>
</dbReference>
<accession>A0ABW1JFS3</accession>
<evidence type="ECO:0000256" key="2">
    <source>
        <dbReference type="ARBA" id="ARBA00023015"/>
    </source>
</evidence>
<comment type="caution">
    <text evidence="9">The sequence shown here is derived from an EMBL/GenBank/DDBJ whole genome shotgun (WGS) entry which is preliminary data.</text>
</comment>
<keyword evidence="5" id="KW-0804">Transcription</keyword>
<sequence>MAAHPAQESFDDFYRTTSRRVVHQVYAMTGDLAEAQDCVQEAYARAWQRWGRVGSMADPEAWVRTVARRVAVSRWRRTVTATRHLLRQRGEPVTPPPSEDHQLVVQALRQIPAAQREAIVLHHLVGLPVAQVAVETGAPEGTVKARLHRGRAALAQIIGPLDAPPDVRPDARADARPEARPDAPGGRS</sequence>
<feature type="domain" description="RNA polymerase sigma factor 70 region 4 type 2" evidence="8">
    <location>
        <begin position="102"/>
        <end position="154"/>
    </location>
</feature>
<evidence type="ECO:0000256" key="3">
    <source>
        <dbReference type="ARBA" id="ARBA00023082"/>
    </source>
</evidence>
<evidence type="ECO:0000256" key="6">
    <source>
        <dbReference type="SAM" id="MobiDB-lite"/>
    </source>
</evidence>
<dbReference type="Gene3D" id="1.10.1740.10">
    <property type="match status" value="1"/>
</dbReference>
<feature type="compositionally biased region" description="Basic and acidic residues" evidence="6">
    <location>
        <begin position="165"/>
        <end position="181"/>
    </location>
</feature>
<dbReference type="InterPro" id="IPR036388">
    <property type="entry name" value="WH-like_DNA-bd_sf"/>
</dbReference>
<dbReference type="CDD" id="cd06171">
    <property type="entry name" value="Sigma70_r4"/>
    <property type="match status" value="1"/>
</dbReference>
<dbReference type="Pfam" id="PF04542">
    <property type="entry name" value="Sigma70_r2"/>
    <property type="match status" value="1"/>
</dbReference>
<evidence type="ECO:0000313" key="9">
    <source>
        <dbReference type="EMBL" id="MFC6008044.1"/>
    </source>
</evidence>
<dbReference type="RefSeq" id="WP_345715266.1">
    <property type="nucleotide sequence ID" value="NZ_BAABFP010000002.1"/>
</dbReference>
<keyword evidence="2" id="KW-0805">Transcription regulation</keyword>